<dbReference type="Proteomes" id="UP001186974">
    <property type="component" value="Unassembled WGS sequence"/>
</dbReference>
<dbReference type="EMBL" id="JAWDJW010005233">
    <property type="protein sequence ID" value="KAK3068737.1"/>
    <property type="molecule type" value="Genomic_DNA"/>
</dbReference>
<protein>
    <submittedName>
        <fullName evidence="1">Uncharacterized protein</fullName>
    </submittedName>
</protein>
<organism evidence="1 2">
    <name type="scientific">Coniosporium uncinatum</name>
    <dbReference type="NCBI Taxonomy" id="93489"/>
    <lineage>
        <taxon>Eukaryota</taxon>
        <taxon>Fungi</taxon>
        <taxon>Dikarya</taxon>
        <taxon>Ascomycota</taxon>
        <taxon>Pezizomycotina</taxon>
        <taxon>Dothideomycetes</taxon>
        <taxon>Dothideomycetes incertae sedis</taxon>
        <taxon>Coniosporium</taxon>
    </lineage>
</organism>
<reference evidence="1" key="1">
    <citation type="submission" date="2024-09" db="EMBL/GenBank/DDBJ databases">
        <title>Black Yeasts Isolated from many extreme environments.</title>
        <authorList>
            <person name="Coleine C."/>
            <person name="Stajich J.E."/>
            <person name="Selbmann L."/>
        </authorList>
    </citation>
    <scope>NUCLEOTIDE SEQUENCE</scope>
    <source>
        <strain evidence="1">CCFEE 5737</strain>
    </source>
</reference>
<proteinExistence type="predicted"/>
<evidence type="ECO:0000313" key="2">
    <source>
        <dbReference type="Proteomes" id="UP001186974"/>
    </source>
</evidence>
<name>A0ACC3DG45_9PEZI</name>
<sequence>LSFLIDNLGNIVQSIAGGGGGGAGGGGATRDSIVGNYQQNMTFTGETKQLNNGNVQRTYSYTPLGALVNVVFNAANQVVQATVVKQDKKGGGNSASGSAAPNTAPSSAAGKGTR</sequence>
<feature type="non-terminal residue" evidence="1">
    <location>
        <position position="1"/>
    </location>
</feature>
<evidence type="ECO:0000313" key="1">
    <source>
        <dbReference type="EMBL" id="KAK3068737.1"/>
    </source>
</evidence>
<keyword evidence="2" id="KW-1185">Reference proteome</keyword>
<gene>
    <name evidence="1" type="ORF">LTS18_000546</name>
</gene>
<accession>A0ACC3DG45</accession>
<comment type="caution">
    <text evidence="1">The sequence shown here is derived from an EMBL/GenBank/DDBJ whole genome shotgun (WGS) entry which is preliminary data.</text>
</comment>